<sequence>MSKNLVPYTLYEVGLESLQLKLTSGTVYEFPDTLANGRANYILFEELLRKITGLSKAKHSDHEDSNGATYEQKAYKDPAIYPDLDDDFFQTSASTTFGANNNGPKIKNLLESGDYEAALAICKETGYNKNDFYIYTNTKQFNVSFPLRYFVMPKADVLANLTTHDPRLVNRKALLSKITETIVL</sequence>
<gene>
    <name evidence="1" type="ORF">UFOPK4049_00920</name>
</gene>
<dbReference type="AlphaFoldDB" id="A0A6J7PTS0"/>
<dbReference type="EMBL" id="CAFBPB010000122">
    <property type="protein sequence ID" value="CAB5008930.1"/>
    <property type="molecule type" value="Genomic_DNA"/>
</dbReference>
<name>A0A6J7PTS0_9ZZZZ</name>
<protein>
    <submittedName>
        <fullName evidence="1">Unannotated protein</fullName>
    </submittedName>
</protein>
<accession>A0A6J7PTS0</accession>
<evidence type="ECO:0000313" key="1">
    <source>
        <dbReference type="EMBL" id="CAB5008930.1"/>
    </source>
</evidence>
<proteinExistence type="predicted"/>
<organism evidence="1">
    <name type="scientific">freshwater metagenome</name>
    <dbReference type="NCBI Taxonomy" id="449393"/>
    <lineage>
        <taxon>unclassified sequences</taxon>
        <taxon>metagenomes</taxon>
        <taxon>ecological metagenomes</taxon>
    </lineage>
</organism>
<reference evidence="1" key="1">
    <citation type="submission" date="2020-05" db="EMBL/GenBank/DDBJ databases">
        <authorList>
            <person name="Chiriac C."/>
            <person name="Salcher M."/>
            <person name="Ghai R."/>
            <person name="Kavagutti S V."/>
        </authorList>
    </citation>
    <scope>NUCLEOTIDE SEQUENCE</scope>
</reference>